<protein>
    <submittedName>
        <fullName evidence="2">Uncharacterized protein</fullName>
    </submittedName>
</protein>
<feature type="region of interest" description="Disordered" evidence="1">
    <location>
        <begin position="109"/>
        <end position="141"/>
    </location>
</feature>
<dbReference type="OrthoDB" id="77828at2759"/>
<organism evidence="2 3">
    <name type="scientific">Candolleomyces eurysporus</name>
    <dbReference type="NCBI Taxonomy" id="2828524"/>
    <lineage>
        <taxon>Eukaryota</taxon>
        <taxon>Fungi</taxon>
        <taxon>Dikarya</taxon>
        <taxon>Basidiomycota</taxon>
        <taxon>Agaricomycotina</taxon>
        <taxon>Agaricomycetes</taxon>
        <taxon>Agaricomycetidae</taxon>
        <taxon>Agaricales</taxon>
        <taxon>Agaricineae</taxon>
        <taxon>Psathyrellaceae</taxon>
        <taxon>Candolleomyces</taxon>
    </lineage>
</organism>
<feature type="compositionally biased region" description="Low complexity" evidence="1">
    <location>
        <begin position="109"/>
        <end position="119"/>
    </location>
</feature>
<sequence length="233" mass="25455">MRLARKQEKEKKGATSSSSSATKSTTASSSRSRNPTSKDIKRLFLRAVNDLYREGSIVIWDCPAYPCNDAAFADTSFLWKPMTTHASGILSLSYASSCADTTAASSILGHSTSRSRSTSGAALPPTVPEDGDGDLSDPDPNEDVYVSVKPSFLADRLEEIIPIVQNVERRGQRGSQAKRGLYRGASSQGLLQYLKGDDRWTFVHVDSVEAALKYLEEDGRAWMTPNGQWQLTV</sequence>
<feature type="compositionally biased region" description="Basic and acidic residues" evidence="1">
    <location>
        <begin position="1"/>
        <end position="13"/>
    </location>
</feature>
<feature type="region of interest" description="Disordered" evidence="1">
    <location>
        <begin position="1"/>
        <end position="36"/>
    </location>
</feature>
<gene>
    <name evidence="2" type="ORF">H1R20_g11813</name>
</gene>
<reference evidence="2" key="1">
    <citation type="submission" date="2022-06" db="EMBL/GenBank/DDBJ databases">
        <title>Genome Sequence of Candolleomyces eurysporus.</title>
        <authorList>
            <person name="Buettner E."/>
        </authorList>
    </citation>
    <scope>NUCLEOTIDE SEQUENCE</scope>
    <source>
        <strain evidence="2">VTCC 930004</strain>
    </source>
</reference>
<comment type="caution">
    <text evidence="2">The sequence shown here is derived from an EMBL/GenBank/DDBJ whole genome shotgun (WGS) entry which is preliminary data.</text>
</comment>
<dbReference type="Proteomes" id="UP001140091">
    <property type="component" value="Unassembled WGS sequence"/>
</dbReference>
<accession>A0A9W8J6B7</accession>
<feature type="compositionally biased region" description="Acidic residues" evidence="1">
    <location>
        <begin position="129"/>
        <end position="141"/>
    </location>
</feature>
<keyword evidence="3" id="KW-1185">Reference proteome</keyword>
<evidence type="ECO:0000256" key="1">
    <source>
        <dbReference type="SAM" id="MobiDB-lite"/>
    </source>
</evidence>
<evidence type="ECO:0000313" key="3">
    <source>
        <dbReference type="Proteomes" id="UP001140091"/>
    </source>
</evidence>
<name>A0A9W8J6B7_9AGAR</name>
<proteinExistence type="predicted"/>
<evidence type="ECO:0000313" key="2">
    <source>
        <dbReference type="EMBL" id="KAJ2925270.1"/>
    </source>
</evidence>
<dbReference type="EMBL" id="JANBPK010001191">
    <property type="protein sequence ID" value="KAJ2925270.1"/>
    <property type="molecule type" value="Genomic_DNA"/>
</dbReference>
<feature type="compositionally biased region" description="Low complexity" evidence="1">
    <location>
        <begin position="15"/>
        <end position="35"/>
    </location>
</feature>
<dbReference type="AlphaFoldDB" id="A0A9W8J6B7"/>
<feature type="non-terminal residue" evidence="2">
    <location>
        <position position="233"/>
    </location>
</feature>